<dbReference type="InterPro" id="IPR015422">
    <property type="entry name" value="PyrdxlP-dep_Trfase_small"/>
</dbReference>
<proteinExistence type="predicted"/>
<evidence type="ECO:0000313" key="2">
    <source>
        <dbReference type="EMBL" id="PKS07903.1"/>
    </source>
</evidence>
<organism evidence="2 3">
    <name type="scientific">Lomentospora prolificans</name>
    <dbReference type="NCBI Taxonomy" id="41688"/>
    <lineage>
        <taxon>Eukaryota</taxon>
        <taxon>Fungi</taxon>
        <taxon>Dikarya</taxon>
        <taxon>Ascomycota</taxon>
        <taxon>Pezizomycotina</taxon>
        <taxon>Sordariomycetes</taxon>
        <taxon>Hypocreomycetidae</taxon>
        <taxon>Microascales</taxon>
        <taxon>Microascaceae</taxon>
        <taxon>Lomentospora</taxon>
    </lineage>
</organism>
<dbReference type="OrthoDB" id="420046at2759"/>
<dbReference type="EMBL" id="NLAX01000701">
    <property type="protein sequence ID" value="PKS07903.1"/>
    <property type="molecule type" value="Genomic_DNA"/>
</dbReference>
<dbReference type="Proteomes" id="UP000233524">
    <property type="component" value="Unassembled WGS sequence"/>
</dbReference>
<dbReference type="InterPro" id="IPR015424">
    <property type="entry name" value="PyrdxlP-dep_Trfase"/>
</dbReference>
<accession>A0A2N3N630</accession>
<dbReference type="Pfam" id="PF00266">
    <property type="entry name" value="Aminotran_5"/>
    <property type="match status" value="1"/>
</dbReference>
<evidence type="ECO:0000313" key="3">
    <source>
        <dbReference type="Proteomes" id="UP000233524"/>
    </source>
</evidence>
<dbReference type="InterPro" id="IPR015421">
    <property type="entry name" value="PyrdxlP-dep_Trfase_major"/>
</dbReference>
<dbReference type="PANTHER" id="PTHR43586">
    <property type="entry name" value="CYSTEINE DESULFURASE"/>
    <property type="match status" value="1"/>
</dbReference>
<dbReference type="STRING" id="41688.A0A2N3N630"/>
<dbReference type="SUPFAM" id="SSF53383">
    <property type="entry name" value="PLP-dependent transferases"/>
    <property type="match status" value="1"/>
</dbReference>
<sequence>ALFYPSFLLKNQQHTMTTPDIAAIRANFPSLTQDQVFFDSAGGSQVLGAVVSSITTHYTVSNVQLGPTYAAARLAVSNYTAAYAATARFLNTNPNQIVFGASTTQLLRNLAHALQFEKGDEIVVSAVDHESNISPWLDLAERQGLVVKWWKPERLDDSDASGLLALITDKTKLVAVTHASNVLGVINPIRKIADAAHAHGALIAVDGVAYAPYRPIDVAALDVDFYVFSWYKVFGPHISTLYASTRAFPRVRSLGHYFLDTNTLEGKLGLAGAAYELLQAIPVVIDYLGPTDGPMRHDIELNQNIILRPLLAYLAADPDRFTVYGGAILHPNRLPVVSFSVKGWSSRQVVEEVEKVSNIGIRWGHFYAPRLVGEILGRLKDGLDGIIRVSFAHYNSLEEVERFITVLDSVLSKAPAA</sequence>
<gene>
    <name evidence="2" type="ORF">jhhlp_006511</name>
</gene>
<evidence type="ECO:0000259" key="1">
    <source>
        <dbReference type="Pfam" id="PF00266"/>
    </source>
</evidence>
<dbReference type="VEuPathDB" id="FungiDB:jhhlp_006511"/>
<dbReference type="InterPro" id="IPR000192">
    <property type="entry name" value="Aminotrans_V_dom"/>
</dbReference>
<comment type="caution">
    <text evidence="2">The sequence shown here is derived from an EMBL/GenBank/DDBJ whole genome shotgun (WGS) entry which is preliminary data.</text>
</comment>
<feature type="domain" description="Aminotransferase class V" evidence="1">
    <location>
        <begin position="36"/>
        <end position="403"/>
    </location>
</feature>
<name>A0A2N3N630_9PEZI</name>
<protein>
    <recommendedName>
        <fullName evidence="1">Aminotransferase class V domain-containing protein</fullName>
    </recommendedName>
</protein>
<dbReference type="AlphaFoldDB" id="A0A2N3N630"/>
<dbReference type="PANTHER" id="PTHR43586:SF21">
    <property type="entry name" value="PYRIDOXAL PHOSPHATE (PLP)-DEPENDENT ASPARTATE AMINOTRANSFERASE SUPERFAMILY"/>
    <property type="match status" value="1"/>
</dbReference>
<dbReference type="Gene3D" id="3.40.640.10">
    <property type="entry name" value="Type I PLP-dependent aspartate aminotransferase-like (Major domain)"/>
    <property type="match status" value="1"/>
</dbReference>
<feature type="non-terminal residue" evidence="2">
    <location>
        <position position="1"/>
    </location>
</feature>
<reference evidence="2 3" key="1">
    <citation type="journal article" date="2017" name="G3 (Bethesda)">
        <title>First Draft Genome Sequence of the Pathogenic Fungus Lomentospora prolificans (Formerly Scedosporium prolificans).</title>
        <authorList>
            <person name="Luo R."/>
            <person name="Zimin A."/>
            <person name="Workman R."/>
            <person name="Fan Y."/>
            <person name="Pertea G."/>
            <person name="Grossman N."/>
            <person name="Wear M.P."/>
            <person name="Jia B."/>
            <person name="Miller H."/>
            <person name="Casadevall A."/>
            <person name="Timp W."/>
            <person name="Zhang S.X."/>
            <person name="Salzberg S.L."/>
        </authorList>
    </citation>
    <scope>NUCLEOTIDE SEQUENCE [LARGE SCALE GENOMIC DNA]</scope>
    <source>
        <strain evidence="2 3">JHH-5317</strain>
    </source>
</reference>
<dbReference type="InParanoid" id="A0A2N3N630"/>
<dbReference type="Gene3D" id="3.90.1150.10">
    <property type="entry name" value="Aspartate Aminotransferase, domain 1"/>
    <property type="match status" value="1"/>
</dbReference>
<keyword evidence="3" id="KW-1185">Reference proteome</keyword>